<dbReference type="Gene3D" id="3.40.50.10190">
    <property type="entry name" value="BRCT domain"/>
    <property type="match status" value="1"/>
</dbReference>
<dbReference type="EMBL" id="PDFK01000005">
    <property type="protein sequence ID" value="PKU50716.1"/>
    <property type="molecule type" value="Genomic_DNA"/>
</dbReference>
<comment type="caution">
    <text evidence="2">The sequence shown here is derived from an EMBL/GenBank/DDBJ whole genome shotgun (WGS) entry which is preliminary data.</text>
</comment>
<feature type="domain" description="BRCT" evidence="1">
    <location>
        <begin position="18"/>
        <end position="96"/>
    </location>
</feature>
<dbReference type="InterPro" id="IPR001357">
    <property type="entry name" value="BRCT_dom"/>
</dbReference>
<dbReference type="PROSITE" id="PS50172">
    <property type="entry name" value="BRCT"/>
    <property type="match status" value="1"/>
</dbReference>
<dbReference type="Pfam" id="PF00533">
    <property type="entry name" value="BRCT"/>
    <property type="match status" value="1"/>
</dbReference>
<protein>
    <submittedName>
        <fullName evidence="2">DNA polymerase III subunit epsilon</fullName>
    </submittedName>
</protein>
<dbReference type="InterPro" id="IPR036420">
    <property type="entry name" value="BRCT_dom_sf"/>
</dbReference>
<dbReference type="CDD" id="cd17748">
    <property type="entry name" value="BRCT_DNA_ligase_like"/>
    <property type="match status" value="1"/>
</dbReference>
<evidence type="ECO:0000313" key="3">
    <source>
        <dbReference type="Proteomes" id="UP000234956"/>
    </source>
</evidence>
<sequence>MTNKDNLEIIFHPDSAESLTHPFYKKQIVFTGALSTMTRSEAAKQVKACGGSLQGAVTQQTDFVILGDKRRGISSKQHKAEQLVTQGHDIQILIEDDFLWLISIPKEIDK</sequence>
<accession>A0A2I0UXJ0</accession>
<reference evidence="2 3" key="1">
    <citation type="submission" date="2017-10" db="EMBL/GenBank/DDBJ databases">
        <title>Draft genome of Lysinibacillus fusiformis strain Juneja, a laboratory-derived pathogen of Drosophila melanogaster.</title>
        <authorList>
            <person name="Smith B.R."/>
            <person name="Unckless R.L."/>
        </authorList>
    </citation>
    <scope>NUCLEOTIDE SEQUENCE [LARGE SCALE GENOMIC DNA]</scope>
    <source>
        <strain evidence="2 3">Juneja</strain>
    </source>
</reference>
<dbReference type="RefSeq" id="WP_036127155.1">
    <property type="nucleotide sequence ID" value="NZ_JAZBNI010000007.1"/>
</dbReference>
<gene>
    <name evidence="2" type="ORF">CRI88_16150</name>
</gene>
<organism evidence="2 3">
    <name type="scientific">Lysinibacillus fusiformis</name>
    <dbReference type="NCBI Taxonomy" id="28031"/>
    <lineage>
        <taxon>Bacteria</taxon>
        <taxon>Bacillati</taxon>
        <taxon>Bacillota</taxon>
        <taxon>Bacilli</taxon>
        <taxon>Bacillales</taxon>
        <taxon>Bacillaceae</taxon>
        <taxon>Lysinibacillus</taxon>
    </lineage>
</organism>
<name>A0A2I0UXJ0_9BACI</name>
<dbReference type="AlphaFoldDB" id="A0A2I0UXJ0"/>
<dbReference type="Proteomes" id="UP000234956">
    <property type="component" value="Unassembled WGS sequence"/>
</dbReference>
<evidence type="ECO:0000313" key="2">
    <source>
        <dbReference type="EMBL" id="PKU50716.1"/>
    </source>
</evidence>
<proteinExistence type="predicted"/>
<evidence type="ECO:0000259" key="1">
    <source>
        <dbReference type="PROSITE" id="PS50172"/>
    </source>
</evidence>
<dbReference type="SUPFAM" id="SSF52113">
    <property type="entry name" value="BRCT domain"/>
    <property type="match status" value="1"/>
</dbReference>